<dbReference type="InterPro" id="IPR017871">
    <property type="entry name" value="ABC_transporter-like_CS"/>
</dbReference>
<dbReference type="GO" id="GO:0005524">
    <property type="term" value="F:ATP binding"/>
    <property type="evidence" value="ECO:0007669"/>
    <property type="project" value="UniProtKB-KW"/>
</dbReference>
<keyword evidence="3 8" id="KW-0812">Transmembrane</keyword>
<dbReference type="PANTHER" id="PTHR43394">
    <property type="entry name" value="ATP-DEPENDENT PERMEASE MDL1, MITOCHONDRIAL"/>
    <property type="match status" value="1"/>
</dbReference>
<feature type="domain" description="ABC transmembrane type-1" evidence="10">
    <location>
        <begin position="30"/>
        <end position="314"/>
    </location>
</feature>
<dbReference type="PROSITE" id="PS00211">
    <property type="entry name" value="ABC_TRANSPORTER_1"/>
    <property type="match status" value="1"/>
</dbReference>
<keyword evidence="5 11" id="KW-0067">ATP-binding</keyword>
<dbReference type="GO" id="GO:0015421">
    <property type="term" value="F:ABC-type oligopeptide transporter activity"/>
    <property type="evidence" value="ECO:0007669"/>
    <property type="project" value="TreeGrafter"/>
</dbReference>
<dbReference type="Gene3D" id="3.40.50.300">
    <property type="entry name" value="P-loop containing nucleotide triphosphate hydrolases"/>
    <property type="match status" value="1"/>
</dbReference>
<dbReference type="SUPFAM" id="SSF52540">
    <property type="entry name" value="P-loop containing nucleoside triphosphate hydrolases"/>
    <property type="match status" value="1"/>
</dbReference>
<feature type="transmembrane region" description="Helical" evidence="8">
    <location>
        <begin position="28"/>
        <end position="50"/>
    </location>
</feature>
<dbReference type="RefSeq" id="WP_144094478.1">
    <property type="nucleotide sequence ID" value="NZ_CABHMX010000067.1"/>
</dbReference>
<dbReference type="PANTHER" id="PTHR43394:SF1">
    <property type="entry name" value="ATP-BINDING CASSETTE SUB-FAMILY B MEMBER 10, MITOCHONDRIAL"/>
    <property type="match status" value="1"/>
</dbReference>
<evidence type="ECO:0000256" key="7">
    <source>
        <dbReference type="ARBA" id="ARBA00023136"/>
    </source>
</evidence>
<evidence type="ECO:0000256" key="1">
    <source>
        <dbReference type="ARBA" id="ARBA00004651"/>
    </source>
</evidence>
<evidence type="ECO:0000259" key="9">
    <source>
        <dbReference type="PROSITE" id="PS50893"/>
    </source>
</evidence>
<evidence type="ECO:0000259" key="10">
    <source>
        <dbReference type="PROSITE" id="PS50929"/>
    </source>
</evidence>
<dbReference type="AlphaFoldDB" id="A0A564W574"/>
<evidence type="ECO:0000256" key="5">
    <source>
        <dbReference type="ARBA" id="ARBA00022840"/>
    </source>
</evidence>
<dbReference type="Pfam" id="PF00005">
    <property type="entry name" value="ABC_tran"/>
    <property type="match status" value="1"/>
</dbReference>
<evidence type="ECO:0000256" key="4">
    <source>
        <dbReference type="ARBA" id="ARBA00022741"/>
    </source>
</evidence>
<keyword evidence="12" id="KW-1185">Reference proteome</keyword>
<dbReference type="PROSITE" id="PS50893">
    <property type="entry name" value="ABC_TRANSPORTER_2"/>
    <property type="match status" value="1"/>
</dbReference>
<evidence type="ECO:0000256" key="8">
    <source>
        <dbReference type="SAM" id="Phobius"/>
    </source>
</evidence>
<feature type="transmembrane region" description="Helical" evidence="8">
    <location>
        <begin position="71"/>
        <end position="101"/>
    </location>
</feature>
<evidence type="ECO:0000256" key="2">
    <source>
        <dbReference type="ARBA" id="ARBA00022448"/>
    </source>
</evidence>
<dbReference type="FunFam" id="3.40.50.300:FF:000287">
    <property type="entry name" value="Multidrug ABC transporter ATP-binding protein"/>
    <property type="match status" value="1"/>
</dbReference>
<keyword evidence="7 8" id="KW-0472">Membrane</keyword>
<comment type="subcellular location">
    <subcellularLocation>
        <location evidence="1">Cell membrane</location>
        <topology evidence="1">Multi-pass membrane protein</topology>
    </subcellularLocation>
</comment>
<keyword evidence="2" id="KW-0813">Transport</keyword>
<dbReference type="Proteomes" id="UP000408482">
    <property type="component" value="Unassembled WGS sequence"/>
</dbReference>
<evidence type="ECO:0000313" key="12">
    <source>
        <dbReference type="Proteomes" id="UP000408482"/>
    </source>
</evidence>
<dbReference type="InterPro" id="IPR003593">
    <property type="entry name" value="AAA+_ATPase"/>
</dbReference>
<organism evidence="11 12">
    <name type="scientific">Blautia luti</name>
    <dbReference type="NCBI Taxonomy" id="89014"/>
    <lineage>
        <taxon>Bacteria</taxon>
        <taxon>Bacillati</taxon>
        <taxon>Bacillota</taxon>
        <taxon>Clostridia</taxon>
        <taxon>Lachnospirales</taxon>
        <taxon>Lachnospiraceae</taxon>
        <taxon>Blautia</taxon>
    </lineage>
</organism>
<dbReference type="EC" id="3.6.3.-" evidence="11"/>
<keyword evidence="11" id="KW-0378">Hydrolase</keyword>
<dbReference type="GO" id="GO:0005886">
    <property type="term" value="C:plasma membrane"/>
    <property type="evidence" value="ECO:0007669"/>
    <property type="project" value="UniProtKB-SubCell"/>
</dbReference>
<dbReference type="EMBL" id="CABHNW010000138">
    <property type="protein sequence ID" value="VUX40024.1"/>
    <property type="molecule type" value="Genomic_DNA"/>
</dbReference>
<reference evidence="11 12" key="1">
    <citation type="submission" date="2019-07" db="EMBL/GenBank/DDBJ databases">
        <authorList>
            <person name="Hibberd C M."/>
            <person name="Gehrig L. J."/>
            <person name="Chang H.-W."/>
            <person name="Venkatesh S."/>
        </authorList>
    </citation>
    <scope>NUCLEOTIDE SEQUENCE [LARGE SCALE GENOMIC DNA]</scope>
    <source>
        <strain evidence="11">Blautia_luti_SSTS_Bg7063</strain>
    </source>
</reference>
<dbReference type="InterPro" id="IPR011527">
    <property type="entry name" value="ABC1_TM_dom"/>
</dbReference>
<evidence type="ECO:0000313" key="11">
    <source>
        <dbReference type="EMBL" id="VUX40024.1"/>
    </source>
</evidence>
<proteinExistence type="predicted"/>
<dbReference type="InterPro" id="IPR027417">
    <property type="entry name" value="P-loop_NTPase"/>
</dbReference>
<dbReference type="PROSITE" id="PS50929">
    <property type="entry name" value="ABC_TM1F"/>
    <property type="match status" value="1"/>
</dbReference>
<dbReference type="CDD" id="cd07346">
    <property type="entry name" value="ABC_6TM_exporters"/>
    <property type="match status" value="1"/>
</dbReference>
<feature type="transmembrane region" description="Helical" evidence="8">
    <location>
        <begin position="285"/>
        <end position="305"/>
    </location>
</feature>
<dbReference type="Gene3D" id="1.20.1560.10">
    <property type="entry name" value="ABC transporter type 1, transmembrane domain"/>
    <property type="match status" value="1"/>
</dbReference>
<feature type="domain" description="ABC transporter" evidence="9">
    <location>
        <begin position="345"/>
        <end position="581"/>
    </location>
</feature>
<dbReference type="InterPro" id="IPR036640">
    <property type="entry name" value="ABC1_TM_sf"/>
</dbReference>
<evidence type="ECO:0000256" key="6">
    <source>
        <dbReference type="ARBA" id="ARBA00022989"/>
    </source>
</evidence>
<sequence>MENRKTSEKKDSWLKVLLGYTEGSGQRLGISVILSVISIISGLMPYYCIYRGIDLYIRNLNQAPMQEILRWCLYALLFYIIKIVSFSASTWISHIAAYHILEGLRLRLTDRFLKAPLGDVEGHSIGEIKSIMVEKIENMEPPIAHMIPEGSGHILLPVISFIALLTLDWRIALASLVTVPLSMVFMTLTMIISGKSFTQYDESNAHMNSTIVEYIEGIEVIKAFGRAGTSYEKYAKAILDYKQFVVKWLSSTWITMKMTFALFPSTLLGTLPVGLYLTMHGQLTISQLVLAVMLSMSMVTSFAKIEVFSENLREMQYNIESIQDFLTMKELPEPSVYANINSYDVKLENVHFSYTGEEKDEVLHGIDLTMPAGSFTALVGPSGGGKSTVARLISRFWDVTSGGITIGGVNIREIPLSQLSEMISFVTQDNFLFRCSIMENIRLGNPTASDEEVREAARKACCQEFIEKLPQGYDTPAGEAGRRLSGGEKQRIAIARMILKNAPIIILDEATAFTDPENENKIQKSIEELTKGKTLLVIAHRLSTITDADKIVVLKNGCVEGAGTQEELLQNSPLYQRMWQAHVGARHWAVGSQKEGEESCLAL</sequence>
<keyword evidence="4" id="KW-0547">Nucleotide-binding</keyword>
<gene>
    <name evidence="11" type="ORF">RSSSTS7063_00625</name>
</gene>
<dbReference type="InterPro" id="IPR003439">
    <property type="entry name" value="ABC_transporter-like_ATP-bd"/>
</dbReference>
<dbReference type="InterPro" id="IPR039421">
    <property type="entry name" value="Type_1_exporter"/>
</dbReference>
<dbReference type="GO" id="GO:0016887">
    <property type="term" value="F:ATP hydrolysis activity"/>
    <property type="evidence" value="ECO:0007669"/>
    <property type="project" value="InterPro"/>
</dbReference>
<evidence type="ECO:0000256" key="3">
    <source>
        <dbReference type="ARBA" id="ARBA00022692"/>
    </source>
</evidence>
<feature type="transmembrane region" description="Helical" evidence="8">
    <location>
        <begin position="171"/>
        <end position="192"/>
    </location>
</feature>
<dbReference type="Pfam" id="PF00664">
    <property type="entry name" value="ABC_membrane"/>
    <property type="match status" value="1"/>
</dbReference>
<dbReference type="SUPFAM" id="SSF90123">
    <property type="entry name" value="ABC transporter transmembrane region"/>
    <property type="match status" value="1"/>
</dbReference>
<name>A0A564W574_9FIRM</name>
<accession>A0A564W574</accession>
<keyword evidence="6 8" id="KW-1133">Transmembrane helix</keyword>
<dbReference type="SMART" id="SM00382">
    <property type="entry name" value="AAA"/>
    <property type="match status" value="1"/>
</dbReference>
<feature type="transmembrane region" description="Helical" evidence="8">
    <location>
        <begin position="260"/>
        <end position="279"/>
    </location>
</feature>
<protein>
    <submittedName>
        <fullName evidence="11">Multidrug export ATP-binding/permease protein</fullName>
        <ecNumber evidence="11">3.6.3.-</ecNumber>
    </submittedName>
</protein>